<dbReference type="EMBL" id="AP012273">
    <property type="protein sequence ID" value="BAO43886.1"/>
    <property type="molecule type" value="Genomic_DNA"/>
</dbReference>
<dbReference type="AlphaFoldDB" id="A0A7U6GHS9"/>
<gene>
    <name evidence="1" type="ORF">TBH_C0956</name>
</gene>
<proteinExistence type="predicted"/>
<sequence length="186" mass="21359">MKGRYLIKAHILDAWSECIATDYAMQRINSERTLQASMWAKLNDRLGKNRRLFIEPSLKVREGGKLKVVFPDIVVCNSRQVISVIELKYLPRVKANYKKDINTLNLIASNRAGVSIANERFRGPQTDSRKYSLSKSIIFVWAGVHATVTDDEGYLFSEGHENLRGCYMQLHASTHKNRGPDVYYYE</sequence>
<organism evidence="1 2">
    <name type="scientific">Thiolapillus brandeum</name>
    <dbReference type="NCBI Taxonomy" id="1076588"/>
    <lineage>
        <taxon>Bacteria</taxon>
        <taxon>Pseudomonadati</taxon>
        <taxon>Pseudomonadota</taxon>
        <taxon>Gammaproteobacteria</taxon>
        <taxon>Chromatiales</taxon>
        <taxon>Sedimenticolaceae</taxon>
        <taxon>Thiolapillus</taxon>
    </lineage>
</organism>
<evidence type="ECO:0000313" key="2">
    <source>
        <dbReference type="Proteomes" id="UP000031631"/>
    </source>
</evidence>
<accession>A0A7U6GHS9</accession>
<reference evidence="1 2" key="1">
    <citation type="journal article" date="2014" name="PLoS ONE">
        <title>Physiological and genomic features of a novel sulfur-oxidizing gammaproteobacterium belonging to a previously uncultivated symbiotic lineage isolated from a hydrothermal vent.</title>
        <authorList>
            <person name="Nunoura T."/>
            <person name="Takaki Y."/>
            <person name="Kazama H."/>
            <person name="Kakuta J."/>
            <person name="Shimamura S."/>
            <person name="Makita H."/>
            <person name="Hirai M."/>
            <person name="Miyazaki M."/>
            <person name="Takai K."/>
        </authorList>
    </citation>
    <scope>NUCLEOTIDE SEQUENCE [LARGE SCALE GENOMIC DNA]</scope>
    <source>
        <strain evidence="1 2">Hiromi1</strain>
    </source>
</reference>
<name>A0A7U6GHS9_9GAMM</name>
<keyword evidence="2" id="KW-1185">Reference proteome</keyword>
<evidence type="ECO:0000313" key="1">
    <source>
        <dbReference type="EMBL" id="BAO43886.1"/>
    </source>
</evidence>
<dbReference type="Proteomes" id="UP000031631">
    <property type="component" value="Chromosome"/>
</dbReference>
<dbReference type="KEGG" id="tbn:TBH_C0956"/>
<protein>
    <submittedName>
        <fullName evidence="1">Uncharacterized protein</fullName>
    </submittedName>
</protein>
<dbReference type="OrthoDB" id="9154624at2"/>